<dbReference type="GO" id="GO:0008270">
    <property type="term" value="F:zinc ion binding"/>
    <property type="evidence" value="ECO:0007669"/>
    <property type="project" value="UniProtKB-KW"/>
</dbReference>
<evidence type="ECO:0000313" key="9">
    <source>
        <dbReference type="EMBL" id="CAE8716682.1"/>
    </source>
</evidence>
<dbReference type="PROSITE" id="PS50199">
    <property type="entry name" value="ZF_RANBP2_2"/>
    <property type="match status" value="2"/>
</dbReference>
<feature type="compositionally biased region" description="Basic and acidic residues" evidence="6">
    <location>
        <begin position="140"/>
        <end position="151"/>
    </location>
</feature>
<dbReference type="GO" id="GO:0000455">
    <property type="term" value="P:enzyme-directed rRNA pseudouridine synthesis"/>
    <property type="evidence" value="ECO:0007669"/>
    <property type="project" value="TreeGrafter"/>
</dbReference>
<dbReference type="AlphaFoldDB" id="A0A813KYW4"/>
<dbReference type="InterPro" id="IPR006145">
    <property type="entry name" value="PsdUridine_synth_RsuA/RluA"/>
</dbReference>
<evidence type="ECO:0000313" key="10">
    <source>
        <dbReference type="Proteomes" id="UP000626109"/>
    </source>
</evidence>
<feature type="compositionally biased region" description="Low complexity" evidence="6">
    <location>
        <begin position="455"/>
        <end position="474"/>
    </location>
</feature>
<dbReference type="Proteomes" id="UP000626109">
    <property type="component" value="Unassembled WGS sequence"/>
</dbReference>
<dbReference type="PROSITE" id="PS01358">
    <property type="entry name" value="ZF_RANBP2_1"/>
    <property type="match status" value="2"/>
</dbReference>
<evidence type="ECO:0000256" key="1">
    <source>
        <dbReference type="ARBA" id="ARBA00010876"/>
    </source>
</evidence>
<feature type="compositionally biased region" description="Low complexity" evidence="6">
    <location>
        <begin position="622"/>
        <end position="637"/>
    </location>
</feature>
<feature type="domain" description="RanBP2-type" evidence="8">
    <location>
        <begin position="409"/>
        <end position="440"/>
    </location>
</feature>
<dbReference type="Pfam" id="PF00641">
    <property type="entry name" value="Zn_ribbon_RanBP"/>
    <property type="match status" value="2"/>
</dbReference>
<dbReference type="InterPro" id="IPR001876">
    <property type="entry name" value="Znf_RanBP2"/>
</dbReference>
<feature type="domain" description="WW" evidence="7">
    <location>
        <begin position="660"/>
        <end position="695"/>
    </location>
</feature>
<dbReference type="GO" id="GO:0003723">
    <property type="term" value="F:RNA binding"/>
    <property type="evidence" value="ECO:0007669"/>
    <property type="project" value="InterPro"/>
</dbReference>
<dbReference type="CDD" id="cd02869">
    <property type="entry name" value="PseudoU_synth_RluA_like"/>
    <property type="match status" value="1"/>
</dbReference>
<evidence type="ECO:0000256" key="4">
    <source>
        <dbReference type="ARBA" id="ARBA00022833"/>
    </source>
</evidence>
<feature type="non-terminal residue" evidence="9">
    <location>
        <position position="695"/>
    </location>
</feature>
<protein>
    <submittedName>
        <fullName evidence="9">Uncharacterized protein</fullName>
    </submittedName>
</protein>
<dbReference type="InterPro" id="IPR006224">
    <property type="entry name" value="PsdUridine_synth_RluA-like_CS"/>
</dbReference>
<evidence type="ECO:0000256" key="2">
    <source>
        <dbReference type="ARBA" id="ARBA00022723"/>
    </source>
</evidence>
<sequence>ALKYHFETAIATREWWKEKKLELTCQCGKCAYCASTQSGCCNRLDKETSGVMIVAKTSKGFTEIRRQFASKHSLESGGTEKYYLALARGEVRLPERPLKKGNSEAWLHEPVEDKLGRRGRIDVALTFDKKKWRSLPWDDGAEKSQEEEKVQTKGWVNSSAGDDANHDGGAVGEGGRQNALTLYQPVAWFSSMDGEEKYTLLHIQIITGRTHQIRFHCAEIGHPLVGDPTYGAPWSERQWAKRVFLHSYQTKFREPFTMRWFEATSPLPEDLGKTLCTLKLDQINEPMMDHFLSRRQHDKLAGFLKQYSGNQDLLITHDAPVNAAQLFAAAQATAMAAAQATAKAQWDQSRTTPSTGGAAPAAGGSNWTCPSCNNDNFPLRMSCNRCKLPKMGGGMGGGMGMQAMTAASAAGGSNWTCPSCNNVNFPLRSSCNRCKLPKMGGGMGMQAMTAAPAVGGVSSSSAWNTSSPSTWTSPQRGGKDAWKPDKSGGQGAWQPDKAWSADRNSGGNWKNADWKSNSDWKSDGGWKNGKGGGAPVDNQRNGNSWQAPSSGKASAAAEADDDDDAWGAWTAPKVETPPPAAPSAPEERPDQQAAAKRPRLEEKAPEPPVPPQIAGRVPSTPPAVEQQPQVAPQPAWQRMESRSKPGIFYYWNQLTGVAEAEPPPPWEKKQSRSNASVFYYWNTVTSQSSVEKPPY</sequence>
<dbReference type="GO" id="GO:0009982">
    <property type="term" value="F:pseudouridine synthase activity"/>
    <property type="evidence" value="ECO:0007669"/>
    <property type="project" value="InterPro"/>
</dbReference>
<comment type="caution">
    <text evidence="9">The sequence shown here is derived from an EMBL/GenBank/DDBJ whole genome shotgun (WGS) entry which is preliminary data.</text>
</comment>
<name>A0A813KYW4_POLGL</name>
<dbReference type="InterPro" id="IPR036443">
    <property type="entry name" value="Znf_RanBP2_sf"/>
</dbReference>
<evidence type="ECO:0000259" key="8">
    <source>
        <dbReference type="PROSITE" id="PS50199"/>
    </source>
</evidence>
<dbReference type="PANTHER" id="PTHR21600">
    <property type="entry name" value="MITOCHONDRIAL RNA PSEUDOURIDINE SYNTHASE"/>
    <property type="match status" value="1"/>
</dbReference>
<dbReference type="InterPro" id="IPR020103">
    <property type="entry name" value="PsdUridine_synth_cat_dom_sf"/>
</dbReference>
<dbReference type="SMART" id="SM00547">
    <property type="entry name" value="ZnF_RBZ"/>
    <property type="match status" value="2"/>
</dbReference>
<gene>
    <name evidence="9" type="ORF">PGLA2088_LOCUS39164</name>
</gene>
<dbReference type="InterPro" id="IPR050188">
    <property type="entry name" value="RluA_PseudoU_synthase"/>
</dbReference>
<dbReference type="EMBL" id="CAJNNW010033017">
    <property type="protein sequence ID" value="CAE8716682.1"/>
    <property type="molecule type" value="Genomic_DNA"/>
</dbReference>
<feature type="compositionally biased region" description="Polar residues" evidence="6">
    <location>
        <begin position="502"/>
        <end position="511"/>
    </location>
</feature>
<feature type="region of interest" description="Disordered" evidence="6">
    <location>
        <begin position="455"/>
        <end position="639"/>
    </location>
</feature>
<keyword evidence="4" id="KW-0862">Zinc</keyword>
<feature type="compositionally biased region" description="Basic and acidic residues" evidence="6">
    <location>
        <begin position="477"/>
        <end position="486"/>
    </location>
</feature>
<dbReference type="SUPFAM" id="SSF55120">
    <property type="entry name" value="Pseudouridine synthase"/>
    <property type="match status" value="1"/>
</dbReference>
<evidence type="ECO:0000256" key="5">
    <source>
        <dbReference type="PROSITE-ProRule" id="PRU00322"/>
    </source>
</evidence>
<dbReference type="Pfam" id="PF00849">
    <property type="entry name" value="PseudoU_synth_2"/>
    <property type="match status" value="1"/>
</dbReference>
<evidence type="ECO:0000256" key="3">
    <source>
        <dbReference type="ARBA" id="ARBA00022771"/>
    </source>
</evidence>
<proteinExistence type="inferred from homology"/>
<dbReference type="PANTHER" id="PTHR21600:SF87">
    <property type="entry name" value="RNA PSEUDOURIDYLATE SYNTHASE DOMAIN-CONTAINING PROTEIN 1"/>
    <property type="match status" value="1"/>
</dbReference>
<evidence type="ECO:0000259" key="7">
    <source>
        <dbReference type="PROSITE" id="PS50020"/>
    </source>
</evidence>
<reference evidence="9" key="1">
    <citation type="submission" date="2021-02" db="EMBL/GenBank/DDBJ databases">
        <authorList>
            <person name="Dougan E. K."/>
            <person name="Rhodes N."/>
            <person name="Thang M."/>
            <person name="Chan C."/>
        </authorList>
    </citation>
    <scope>NUCLEOTIDE SEQUENCE</scope>
</reference>
<feature type="region of interest" description="Disordered" evidence="6">
    <location>
        <begin position="138"/>
        <end position="175"/>
    </location>
</feature>
<dbReference type="Gene3D" id="3.30.2350.10">
    <property type="entry name" value="Pseudouridine synthase"/>
    <property type="match status" value="2"/>
</dbReference>
<organism evidence="9 10">
    <name type="scientific">Polarella glacialis</name>
    <name type="common">Dinoflagellate</name>
    <dbReference type="NCBI Taxonomy" id="89957"/>
    <lineage>
        <taxon>Eukaryota</taxon>
        <taxon>Sar</taxon>
        <taxon>Alveolata</taxon>
        <taxon>Dinophyceae</taxon>
        <taxon>Suessiales</taxon>
        <taxon>Suessiaceae</taxon>
        <taxon>Polarella</taxon>
    </lineage>
</organism>
<dbReference type="SUPFAM" id="SSF90209">
    <property type="entry name" value="Ran binding protein zinc finger-like"/>
    <property type="match status" value="2"/>
</dbReference>
<comment type="similarity">
    <text evidence="1">Belongs to the pseudouridine synthase RluA family.</text>
</comment>
<dbReference type="PROSITE" id="PS01129">
    <property type="entry name" value="PSI_RLU"/>
    <property type="match status" value="1"/>
</dbReference>
<dbReference type="PROSITE" id="PS50020">
    <property type="entry name" value="WW_DOMAIN_2"/>
    <property type="match status" value="1"/>
</dbReference>
<feature type="compositionally biased region" description="Polar residues" evidence="6">
    <location>
        <begin position="538"/>
        <end position="552"/>
    </location>
</feature>
<feature type="domain" description="RanBP2-type" evidence="8">
    <location>
        <begin position="361"/>
        <end position="392"/>
    </location>
</feature>
<evidence type="ECO:0000256" key="6">
    <source>
        <dbReference type="SAM" id="MobiDB-lite"/>
    </source>
</evidence>
<keyword evidence="3 5" id="KW-0863">Zinc-finger</keyword>
<dbReference type="Gene3D" id="4.10.1060.10">
    <property type="entry name" value="Zinc finger, RanBP2-type"/>
    <property type="match status" value="2"/>
</dbReference>
<accession>A0A813KYW4</accession>
<dbReference type="InterPro" id="IPR001202">
    <property type="entry name" value="WW_dom"/>
</dbReference>
<keyword evidence="2" id="KW-0479">Metal-binding</keyword>
<feature type="compositionally biased region" description="Basic and acidic residues" evidence="6">
    <location>
        <begin position="512"/>
        <end position="524"/>
    </location>
</feature>